<reference evidence="9 10" key="1">
    <citation type="submission" date="2014-06" db="EMBL/GenBank/DDBJ databases">
        <title>Draft genome sequence of Bacillus manliponensis JCM 15802 (MCCC 1A00708).</title>
        <authorList>
            <person name="Lai Q."/>
            <person name="Liu Y."/>
            <person name="Shao Z."/>
        </authorList>
    </citation>
    <scope>NUCLEOTIDE SEQUENCE [LARGE SCALE GENOMIC DNA]</scope>
    <source>
        <strain evidence="9 10">JCM 15802</strain>
    </source>
</reference>
<protein>
    <submittedName>
        <fullName evidence="9">ABC transporter permease</fullName>
    </submittedName>
</protein>
<evidence type="ECO:0000256" key="2">
    <source>
        <dbReference type="ARBA" id="ARBA00022475"/>
    </source>
</evidence>
<feature type="transmembrane region" description="Helical" evidence="6">
    <location>
        <begin position="576"/>
        <end position="595"/>
    </location>
</feature>
<feature type="transmembrane region" description="Helical" evidence="6">
    <location>
        <begin position="205"/>
        <end position="223"/>
    </location>
</feature>
<dbReference type="PANTHER" id="PTHR46795:SF1">
    <property type="entry name" value="ABC TRANSPORTER PERMEASE PROTEIN"/>
    <property type="match status" value="1"/>
</dbReference>
<dbReference type="Proteomes" id="UP000027822">
    <property type="component" value="Unassembled WGS sequence"/>
</dbReference>
<keyword evidence="5 6" id="KW-0472">Membrane</keyword>
<keyword evidence="4 6" id="KW-1133">Transmembrane helix</keyword>
<feature type="transmembrane region" description="Helical" evidence="6">
    <location>
        <begin position="144"/>
        <end position="167"/>
    </location>
</feature>
<dbReference type="PIRSF" id="PIRSF018968">
    <property type="entry name" value="ABC_permease_BceB"/>
    <property type="match status" value="1"/>
</dbReference>
<gene>
    <name evidence="9" type="ORF">BAMA_11035</name>
</gene>
<dbReference type="RefSeq" id="WP_034642459.1">
    <property type="nucleotide sequence ID" value="NZ_CBCSJC010000005.1"/>
</dbReference>
<feature type="transmembrane region" description="Helical" evidence="6">
    <location>
        <begin position="229"/>
        <end position="257"/>
    </location>
</feature>
<feature type="transmembrane region" description="Helical" evidence="6">
    <location>
        <begin position="109"/>
        <end position="138"/>
    </location>
</feature>
<feature type="transmembrane region" description="Helical" evidence="6">
    <location>
        <begin position="519"/>
        <end position="542"/>
    </location>
</feature>
<comment type="subcellular location">
    <subcellularLocation>
        <location evidence="1 6">Cell membrane</location>
        <topology evidence="1 6">Multi-pass membrane protein</topology>
    </subcellularLocation>
</comment>
<keyword evidence="10" id="KW-1185">Reference proteome</keyword>
<feature type="coiled-coil region" evidence="7">
    <location>
        <begin position="177"/>
        <end position="204"/>
    </location>
</feature>
<proteinExistence type="inferred from homology"/>
<dbReference type="OrthoDB" id="1705903at2"/>
<keyword evidence="3 6" id="KW-0812">Transmembrane</keyword>
<evidence type="ECO:0000256" key="5">
    <source>
        <dbReference type="ARBA" id="ARBA00023136"/>
    </source>
</evidence>
<keyword evidence="2 6" id="KW-1003">Cell membrane</keyword>
<dbReference type="Pfam" id="PF02687">
    <property type="entry name" value="FtsX"/>
    <property type="match status" value="1"/>
</dbReference>
<dbReference type="AlphaFoldDB" id="A0A073JRN4"/>
<feature type="transmembrane region" description="Helical" evidence="6">
    <location>
        <begin position="20"/>
        <end position="43"/>
    </location>
</feature>
<keyword evidence="6" id="KW-0813">Transport</keyword>
<evidence type="ECO:0000313" key="9">
    <source>
        <dbReference type="EMBL" id="KEK17759.1"/>
    </source>
</evidence>
<feature type="domain" description="ABC3 transporter permease C-terminal" evidence="8">
    <location>
        <begin position="61"/>
        <end position="175"/>
    </location>
</feature>
<dbReference type="InterPro" id="IPR027022">
    <property type="entry name" value="ABC_permease_BceB-typ"/>
</dbReference>
<name>A0A073JRN4_9BACI</name>
<evidence type="ECO:0000256" key="6">
    <source>
        <dbReference type="PIRNR" id="PIRNR018968"/>
    </source>
</evidence>
<evidence type="ECO:0000259" key="8">
    <source>
        <dbReference type="Pfam" id="PF02687"/>
    </source>
</evidence>
<evidence type="ECO:0000256" key="3">
    <source>
        <dbReference type="ARBA" id="ARBA00022692"/>
    </source>
</evidence>
<evidence type="ECO:0000313" key="10">
    <source>
        <dbReference type="Proteomes" id="UP000027822"/>
    </source>
</evidence>
<dbReference type="eggNOG" id="COG0577">
    <property type="taxonomic scope" value="Bacteria"/>
</dbReference>
<dbReference type="GO" id="GO:0005886">
    <property type="term" value="C:plasma membrane"/>
    <property type="evidence" value="ECO:0007669"/>
    <property type="project" value="UniProtKB-SubCell"/>
</dbReference>
<comment type="caution">
    <text evidence="9">The sequence shown here is derived from an EMBL/GenBank/DDBJ whole genome shotgun (WGS) entry which is preliminary data.</text>
</comment>
<dbReference type="InterPro" id="IPR052536">
    <property type="entry name" value="ABC-4_Integral_Memb_Prot"/>
</dbReference>
<evidence type="ECO:0000256" key="1">
    <source>
        <dbReference type="ARBA" id="ARBA00004651"/>
    </source>
</evidence>
<comment type="similarity">
    <text evidence="6">Belongs to the ABC-4 integral membrane protein family.</text>
</comment>
<dbReference type="STRING" id="574376.BAMA_11035"/>
<dbReference type="GO" id="GO:0055085">
    <property type="term" value="P:transmembrane transport"/>
    <property type="evidence" value="ECO:0007669"/>
    <property type="project" value="UniProtKB-UniRule"/>
</dbReference>
<dbReference type="InterPro" id="IPR003838">
    <property type="entry name" value="ABC3_permease_C"/>
</dbReference>
<accession>A0A073JRN4</accession>
<evidence type="ECO:0000256" key="4">
    <source>
        <dbReference type="ARBA" id="ARBA00022989"/>
    </source>
</evidence>
<feature type="transmembrane region" description="Helical" evidence="6">
    <location>
        <begin position="607"/>
        <end position="628"/>
    </location>
</feature>
<keyword evidence="7" id="KW-0175">Coiled coil</keyword>
<sequence length="637" mass="74371">MNVYRLALQNVKGNWRSYKVFFFSSCFSIFAFFMYTSVIFHPIMNETPLYIGVKAGIVFCTVIVLSFSIIFILYSSSIFIQSRKKEFGLLILTGATKRNMISMLMIEQLVMGMAASAVGIMIGTLFLKLFFMIFSLLLHMPNEMVFIFSMKAVVLTVFVYGVLFSLLSVVNAFRIWKIEIIHLLKEMQAEKRELNRKHKNQKWRAVFGVVCILTAYTLALYVIPKTIVYIVLFFFPVVGLTTFGTYFVCTHGLMFVLEWMKKQQLMYKYPYLFLVNQLLHRVKDNRRFLFMLTMTTTFVITATGTVYLHFFSVKEFVEQPHAFSYEEKGVGSNEIIEKETIENLFHKHGVEEFRYITFSGVPAKMKLDWIEHVMLISEDAYNREAKRKGQRQFHLKQGKVAYVHVNGGDVPRYDKRYITVEIQGESRRFGYNGAYYESIFNRHINGYSGKFLIMDDKDFRHIFQKTSDEEKYTYHGYELDQLEDLKELGWELNNLISDDKVGLTYNSILNYTMVRDGSMLILFVGSFISILFFLASCSIVYFKWFYNLEYDRKQYQTLTKIGVTNGEVRNILRLQLAIPFFLPVLFGCIHSIVALQTYNSVFVRTGVFPTSVVAVGYICACTVFFYFAQREYMKHIG</sequence>
<dbReference type="PANTHER" id="PTHR46795">
    <property type="entry name" value="ABC TRANSPORTER PERMEASE-RELATED-RELATED"/>
    <property type="match status" value="1"/>
</dbReference>
<dbReference type="EMBL" id="JOTN01000022">
    <property type="protein sequence ID" value="KEK17759.1"/>
    <property type="molecule type" value="Genomic_DNA"/>
</dbReference>
<feature type="transmembrane region" description="Helical" evidence="6">
    <location>
        <begin position="49"/>
        <end position="74"/>
    </location>
</feature>
<organism evidence="9 10">
    <name type="scientific">Bacillus manliponensis</name>
    <dbReference type="NCBI Taxonomy" id="574376"/>
    <lineage>
        <taxon>Bacteria</taxon>
        <taxon>Bacillati</taxon>
        <taxon>Bacillota</taxon>
        <taxon>Bacilli</taxon>
        <taxon>Bacillales</taxon>
        <taxon>Bacillaceae</taxon>
        <taxon>Bacillus</taxon>
        <taxon>Bacillus cereus group</taxon>
    </lineage>
</organism>
<evidence type="ECO:0000256" key="7">
    <source>
        <dbReference type="SAM" id="Coils"/>
    </source>
</evidence>
<feature type="transmembrane region" description="Helical" evidence="6">
    <location>
        <begin position="288"/>
        <end position="310"/>
    </location>
</feature>